<name>A0A1I7XAP5_HETBA</name>
<dbReference type="AlphaFoldDB" id="A0A1I7XAP5"/>
<proteinExistence type="predicted"/>
<accession>A0A1I7XAP5</accession>
<keyword evidence="2" id="KW-1185">Reference proteome</keyword>
<protein>
    <submittedName>
        <fullName evidence="3">Mlh1_C domain-containing protein</fullName>
    </submittedName>
</protein>
<organism evidence="2 3">
    <name type="scientific">Heterorhabditis bacteriophora</name>
    <name type="common">Entomopathogenic nematode worm</name>
    <dbReference type="NCBI Taxonomy" id="37862"/>
    <lineage>
        <taxon>Eukaryota</taxon>
        <taxon>Metazoa</taxon>
        <taxon>Ecdysozoa</taxon>
        <taxon>Nematoda</taxon>
        <taxon>Chromadorea</taxon>
        <taxon>Rhabditida</taxon>
        <taxon>Rhabditina</taxon>
        <taxon>Rhabditomorpha</taxon>
        <taxon>Strongyloidea</taxon>
        <taxon>Heterorhabditidae</taxon>
        <taxon>Heterorhabditis</taxon>
    </lineage>
</organism>
<dbReference type="InterPro" id="IPR032189">
    <property type="entry name" value="Mlh1_C"/>
</dbReference>
<dbReference type="Pfam" id="PF16413">
    <property type="entry name" value="Mlh1_C"/>
    <property type="match status" value="1"/>
</dbReference>
<evidence type="ECO:0000259" key="1">
    <source>
        <dbReference type="Pfam" id="PF16413"/>
    </source>
</evidence>
<dbReference type="WBParaSite" id="Hba_14761">
    <property type="protein sequence ID" value="Hba_14761"/>
    <property type="gene ID" value="Hba_14761"/>
</dbReference>
<feature type="domain" description="DNA mismatch repair protein Mlh1 C-terminal" evidence="1">
    <location>
        <begin position="1"/>
        <end position="92"/>
    </location>
</feature>
<evidence type="ECO:0000313" key="3">
    <source>
        <dbReference type="WBParaSite" id="Hba_14761"/>
    </source>
</evidence>
<evidence type="ECO:0000313" key="2">
    <source>
        <dbReference type="Proteomes" id="UP000095283"/>
    </source>
</evidence>
<reference evidence="3" key="1">
    <citation type="submission" date="2016-11" db="UniProtKB">
        <authorList>
            <consortium name="WormBaseParasite"/>
        </authorList>
    </citation>
    <scope>IDENTIFICATION</scope>
</reference>
<sequence>MLDDYFSLRFERQLGDVTNTSMEFETNSGIKIDSLNIVSIPSLIDGYIPQLEGLPRLISDLVNTINWDDELLCFSGICRALAEFFVIKEEYCSGESLSEGSNKTIGRSSRSV</sequence>
<dbReference type="Proteomes" id="UP000095283">
    <property type="component" value="Unplaced"/>
</dbReference>